<dbReference type="EMBL" id="MFRC01000003">
    <property type="protein sequence ID" value="OGH90213.1"/>
    <property type="molecule type" value="Genomic_DNA"/>
</dbReference>
<sequence>MRRVKKRWQQSGKILQVKKIRYHEKDKSRNMTKKSALHSLKVAGKMEYLKKIGRLPEETRKKF</sequence>
<protein>
    <recommendedName>
        <fullName evidence="3">30S ribosomal protein S21</fullName>
    </recommendedName>
</protein>
<reference evidence="1 2" key="1">
    <citation type="journal article" date="2016" name="Nat. Commun.">
        <title>Thousands of microbial genomes shed light on interconnected biogeochemical processes in an aquifer system.</title>
        <authorList>
            <person name="Anantharaman K."/>
            <person name="Brown C.T."/>
            <person name="Hug L.A."/>
            <person name="Sharon I."/>
            <person name="Castelle C.J."/>
            <person name="Probst A.J."/>
            <person name="Thomas B.C."/>
            <person name="Singh A."/>
            <person name="Wilkins M.J."/>
            <person name="Karaoz U."/>
            <person name="Brodie E.L."/>
            <person name="Williams K.H."/>
            <person name="Hubbard S.S."/>
            <person name="Banfield J.F."/>
        </authorList>
    </citation>
    <scope>NUCLEOTIDE SEQUENCE [LARGE SCALE GENOMIC DNA]</scope>
</reference>
<comment type="caution">
    <text evidence="1">The sequence shown here is derived from an EMBL/GenBank/DDBJ whole genome shotgun (WGS) entry which is preliminary data.</text>
</comment>
<evidence type="ECO:0000313" key="2">
    <source>
        <dbReference type="Proteomes" id="UP000178490"/>
    </source>
</evidence>
<name>A0A1F6P2L6_9BACT</name>
<dbReference type="Proteomes" id="UP000178490">
    <property type="component" value="Unassembled WGS sequence"/>
</dbReference>
<proteinExistence type="predicted"/>
<evidence type="ECO:0008006" key="3">
    <source>
        <dbReference type="Google" id="ProtNLM"/>
    </source>
</evidence>
<accession>A0A1F6P2L6</accession>
<evidence type="ECO:0000313" key="1">
    <source>
        <dbReference type="EMBL" id="OGH90213.1"/>
    </source>
</evidence>
<organism evidence="1 2">
    <name type="scientific">Candidatus Magasanikbacteria bacterium RIFOXYD2_FULL_36_9</name>
    <dbReference type="NCBI Taxonomy" id="1798707"/>
    <lineage>
        <taxon>Bacteria</taxon>
        <taxon>Candidatus Magasanikiibacteriota</taxon>
    </lineage>
</organism>
<gene>
    <name evidence="1" type="ORF">A2537_00675</name>
</gene>
<dbReference type="AlphaFoldDB" id="A0A1F6P2L6"/>